<dbReference type="EMBL" id="JACYTN010000009">
    <property type="protein sequence ID" value="MBD8499273.1"/>
    <property type="molecule type" value="Genomic_DNA"/>
</dbReference>
<dbReference type="SUPFAM" id="SSF47336">
    <property type="entry name" value="ACP-like"/>
    <property type="match status" value="1"/>
</dbReference>
<evidence type="ECO:0000256" key="3">
    <source>
        <dbReference type="ARBA" id="ARBA00022450"/>
    </source>
</evidence>
<dbReference type="Pfam" id="PF00550">
    <property type="entry name" value="PP-binding"/>
    <property type="match status" value="1"/>
</dbReference>
<dbReference type="InterPro" id="IPR020845">
    <property type="entry name" value="AMP-binding_CS"/>
</dbReference>
<dbReference type="Gene3D" id="3.30.300.30">
    <property type="match status" value="1"/>
</dbReference>
<dbReference type="PANTHER" id="PTHR45527">
    <property type="entry name" value="NONRIBOSOMAL PEPTIDE SYNTHETASE"/>
    <property type="match status" value="1"/>
</dbReference>
<evidence type="ECO:0000256" key="5">
    <source>
        <dbReference type="ARBA" id="ARBA00022737"/>
    </source>
</evidence>
<comment type="similarity">
    <text evidence="2">Belongs to the ATP-dependent AMP-binding enzyme family.</text>
</comment>
<keyword evidence="6" id="KW-0045">Antibiotic biosynthesis</keyword>
<dbReference type="PANTHER" id="PTHR45527:SF1">
    <property type="entry name" value="FATTY ACID SYNTHASE"/>
    <property type="match status" value="1"/>
</dbReference>
<dbReference type="InterPro" id="IPR009081">
    <property type="entry name" value="PP-bd_ACP"/>
</dbReference>
<reference evidence="9 10" key="1">
    <citation type="submission" date="2020-09" db="EMBL/GenBank/DDBJ databases">
        <title>Paenibacillus sp. CAU 1523 isolated from sand of Haeundae Beach.</title>
        <authorList>
            <person name="Kim W."/>
        </authorList>
    </citation>
    <scope>NUCLEOTIDE SEQUENCE [LARGE SCALE GENOMIC DNA]</scope>
    <source>
        <strain evidence="9 10">CAU 1523</strain>
    </source>
</reference>
<dbReference type="Pfam" id="PF00668">
    <property type="entry name" value="Condensation"/>
    <property type="match status" value="1"/>
</dbReference>
<keyword evidence="4" id="KW-0597">Phosphoprotein</keyword>
<dbReference type="Gene3D" id="3.40.50.980">
    <property type="match status" value="2"/>
</dbReference>
<dbReference type="PROSITE" id="PS50075">
    <property type="entry name" value="CARRIER"/>
    <property type="match status" value="1"/>
</dbReference>
<protein>
    <submittedName>
        <fullName evidence="9">Non-ribosomal peptide synthetase</fullName>
    </submittedName>
</protein>
<keyword evidence="5" id="KW-0677">Repeat</keyword>
<dbReference type="InterPro" id="IPR010071">
    <property type="entry name" value="AA_adenyl_dom"/>
</dbReference>
<dbReference type="InterPro" id="IPR001242">
    <property type="entry name" value="Condensation_dom"/>
</dbReference>
<dbReference type="InterPro" id="IPR036736">
    <property type="entry name" value="ACP-like_sf"/>
</dbReference>
<dbReference type="Proteomes" id="UP000634529">
    <property type="component" value="Unassembled WGS sequence"/>
</dbReference>
<organism evidence="9 10">
    <name type="scientific">Paenibacillus arenosi</name>
    <dbReference type="NCBI Taxonomy" id="2774142"/>
    <lineage>
        <taxon>Bacteria</taxon>
        <taxon>Bacillati</taxon>
        <taxon>Bacillota</taxon>
        <taxon>Bacilli</taxon>
        <taxon>Bacillales</taxon>
        <taxon>Paenibacillaceae</taxon>
        <taxon>Paenibacillus</taxon>
    </lineage>
</organism>
<dbReference type="Pfam" id="PF13193">
    <property type="entry name" value="AMP-binding_C"/>
    <property type="match status" value="1"/>
</dbReference>
<dbReference type="Gene3D" id="3.40.50.1820">
    <property type="entry name" value="alpha/beta hydrolase"/>
    <property type="match status" value="1"/>
</dbReference>
<dbReference type="Gene3D" id="2.30.38.10">
    <property type="entry name" value="Luciferase, Domain 3"/>
    <property type="match status" value="1"/>
</dbReference>
<dbReference type="InterPro" id="IPR000873">
    <property type="entry name" value="AMP-dep_synth/lig_dom"/>
</dbReference>
<dbReference type="SUPFAM" id="SSF56801">
    <property type="entry name" value="Acetyl-CoA synthetase-like"/>
    <property type="match status" value="1"/>
</dbReference>
<evidence type="ECO:0000256" key="2">
    <source>
        <dbReference type="ARBA" id="ARBA00006432"/>
    </source>
</evidence>
<name>A0ABR9AYP0_9BACL</name>
<accession>A0ABR9AYP0</accession>
<comment type="caution">
    <text evidence="9">The sequence shown here is derived from an EMBL/GenBank/DDBJ whole genome shotgun (WGS) entry which is preliminary data.</text>
</comment>
<dbReference type="Gene3D" id="3.30.559.30">
    <property type="entry name" value="Nonribosomal peptide synthetase, condensation domain"/>
    <property type="match status" value="1"/>
</dbReference>
<dbReference type="Pfam" id="PF00501">
    <property type="entry name" value="AMP-binding"/>
    <property type="match status" value="1"/>
</dbReference>
<dbReference type="InterPro" id="IPR001031">
    <property type="entry name" value="Thioesterase"/>
</dbReference>
<proteinExistence type="inferred from homology"/>
<keyword evidence="3" id="KW-0596">Phosphopantetheine</keyword>
<dbReference type="NCBIfam" id="TIGR01733">
    <property type="entry name" value="AA-adenyl-dom"/>
    <property type="match status" value="1"/>
</dbReference>
<dbReference type="InterPro" id="IPR020802">
    <property type="entry name" value="TesA-like"/>
</dbReference>
<dbReference type="PROSITE" id="PS00455">
    <property type="entry name" value="AMP_BINDING"/>
    <property type="match status" value="1"/>
</dbReference>
<feature type="domain" description="Carrier" evidence="8">
    <location>
        <begin position="760"/>
        <end position="835"/>
    </location>
</feature>
<dbReference type="Gene3D" id="1.10.287.490">
    <property type="entry name" value="Helix hairpin bin"/>
    <property type="match status" value="1"/>
</dbReference>
<dbReference type="InterPro" id="IPR045851">
    <property type="entry name" value="AMP-bd_C_sf"/>
</dbReference>
<dbReference type="SUPFAM" id="SSF52777">
    <property type="entry name" value="CoA-dependent acyltransferases"/>
    <property type="match status" value="1"/>
</dbReference>
<dbReference type="Pfam" id="PF00975">
    <property type="entry name" value="Thioesterase"/>
    <property type="match status" value="1"/>
</dbReference>
<dbReference type="SMART" id="SM00824">
    <property type="entry name" value="PKS_TE"/>
    <property type="match status" value="1"/>
</dbReference>
<evidence type="ECO:0000256" key="7">
    <source>
        <dbReference type="ARBA" id="ARBA00023268"/>
    </source>
</evidence>
<evidence type="ECO:0000259" key="8">
    <source>
        <dbReference type="PROSITE" id="PS50075"/>
    </source>
</evidence>
<dbReference type="PROSITE" id="PS00012">
    <property type="entry name" value="PHOSPHOPANTETHEINE"/>
    <property type="match status" value="1"/>
</dbReference>
<evidence type="ECO:0000313" key="9">
    <source>
        <dbReference type="EMBL" id="MBD8499273.1"/>
    </source>
</evidence>
<evidence type="ECO:0000256" key="1">
    <source>
        <dbReference type="ARBA" id="ARBA00001957"/>
    </source>
</evidence>
<sequence length="1084" mass="120996">MKSLFEKEERYWSGKFDDDDSLSFLPYSQTSKLSTDEEAAAEPGLLHRTLPSELSERIIGLANGSDLALYMIVLAGVKGLLFKYTGRGQVMVGMPSYSTDPDGTPPPHDILVIKTSVSRETTLKTLLGGIKASIGEALEHQHLPFRKMVEPLHLDYTGDGLPVVNTVVSFAPIHLGPLGTRIAADTVFRFDRQNNSIELEISFDGQRYERAFVEQAADHLVRLLSVLLFQSDLGLGQVDMLSPDERETLLKRFNDTETEFERGKTIYGLFEEQAELYPDNVAVVMNEQQLTYRELNERSNRLARTLRERGVEADQLVAILAERSLDMVVGILAILKAGGAFVPVDPDYPEERIRFMIEDSGAHLLLTHRERLQQVPFEGTVLALNDEQAYTDDGSNLEPVSGPNNLAYVIYTSGTTGKPKGAMLEHRGLVSLKLMFADRLGITEHDRIVQFASLSFDASCWEMFKAFYFGAALYIPTAETILDNRLFERYMNENAITAAILPPTYSAYLNPDRLPSLKKLVTGGSAVSAEFVQQWKSKVHYFNAYGPTEASIVTTLWDAEEEQPERKVIPIGRPLANHRIFILDAHLQLVPPGVDGELCVAGVGLARGYLNHPELTAEKFVEHPFAPGERLYRTGDLARWLPDGNIEYLGRIDHQVKIRGIRIEIGEIEEQLLKIDSVQETIVIAREGKSGQELCAYLVAVHPLTLGELRSALAQKLPNYMIPAHFVQLSRMPLTPNGKIDRKALPAPEEAAVGGAEYVAPRTLLEMKIARVWRDTLGVPQVGVKDNFFELGGNSLSLMRLVQAVYDETGIEIPLNRQFHHVTVEAMAFGEGNLGLDKGGDSFIKLNKAGDLSVFCFPPGSGFGVGYRELASRLDGQFVLYGIDFIDDATDYEAMLNRYVDEIVRIQPEGPYVLLGYCFGGNLAFEVAKTMEKRGYPVTDMLMVDSWIKDALTPSETTEKELEETLADFDEEEKELMSNPLVRDRVHRKVKATLVYEAQLINSGTISARIYELIAKDSEAFRTEHQLPSWRGATMQAYADYRLEGAHEELLELARVDETATVIRNILEQVKRQIESEAGVLHGS</sequence>
<dbReference type="InterPro" id="IPR029058">
    <property type="entry name" value="AB_hydrolase_fold"/>
</dbReference>
<dbReference type="RefSeq" id="WP_192025612.1">
    <property type="nucleotide sequence ID" value="NZ_JACYTN010000009.1"/>
</dbReference>
<gene>
    <name evidence="9" type="ORF">IFO66_13330</name>
</gene>
<dbReference type="Gene3D" id="1.10.1200.10">
    <property type="entry name" value="ACP-like"/>
    <property type="match status" value="1"/>
</dbReference>
<keyword evidence="7" id="KW-0511">Multifunctional enzyme</keyword>
<dbReference type="InterPro" id="IPR006162">
    <property type="entry name" value="Ppantetheine_attach_site"/>
</dbReference>
<dbReference type="InterPro" id="IPR025110">
    <property type="entry name" value="AMP-bd_C"/>
</dbReference>
<comment type="cofactor">
    <cofactor evidence="1">
        <name>pantetheine 4'-phosphate</name>
        <dbReference type="ChEBI" id="CHEBI:47942"/>
    </cofactor>
</comment>
<evidence type="ECO:0000256" key="6">
    <source>
        <dbReference type="ARBA" id="ARBA00023194"/>
    </source>
</evidence>
<evidence type="ECO:0000313" key="10">
    <source>
        <dbReference type="Proteomes" id="UP000634529"/>
    </source>
</evidence>
<evidence type="ECO:0000256" key="4">
    <source>
        <dbReference type="ARBA" id="ARBA00022553"/>
    </source>
</evidence>
<dbReference type="SUPFAM" id="SSF53474">
    <property type="entry name" value="alpha/beta-Hydrolases"/>
    <property type="match status" value="1"/>
</dbReference>
<keyword evidence="10" id="KW-1185">Reference proteome</keyword>